<dbReference type="PANTHER" id="PTHR33337:SF40">
    <property type="entry name" value="CENP-V_GFA DOMAIN-CONTAINING PROTEIN-RELATED"/>
    <property type="match status" value="1"/>
</dbReference>
<evidence type="ECO:0000313" key="7">
    <source>
        <dbReference type="Proteomes" id="UP001465755"/>
    </source>
</evidence>
<dbReference type="GO" id="GO:0016846">
    <property type="term" value="F:carbon-sulfur lyase activity"/>
    <property type="evidence" value="ECO:0007669"/>
    <property type="project" value="InterPro"/>
</dbReference>
<evidence type="ECO:0000256" key="4">
    <source>
        <dbReference type="ARBA" id="ARBA00023239"/>
    </source>
</evidence>
<name>A0AAW1PAM3_9CHLO</name>
<accession>A0AAW1PAM3</accession>
<keyword evidence="7" id="KW-1185">Reference proteome</keyword>
<dbReference type="Gene3D" id="3.90.1590.10">
    <property type="entry name" value="glutathione-dependent formaldehyde- activating enzyme (gfa)"/>
    <property type="match status" value="1"/>
</dbReference>
<protein>
    <recommendedName>
        <fullName evidence="5">CENP-V/GFA domain-containing protein</fullName>
    </recommendedName>
</protein>
<evidence type="ECO:0000256" key="2">
    <source>
        <dbReference type="ARBA" id="ARBA00022723"/>
    </source>
</evidence>
<evidence type="ECO:0000256" key="1">
    <source>
        <dbReference type="ARBA" id="ARBA00005495"/>
    </source>
</evidence>
<keyword evidence="4" id="KW-0456">Lyase</keyword>
<gene>
    <name evidence="6" type="ORF">WJX73_005183</name>
</gene>
<evidence type="ECO:0000313" key="6">
    <source>
        <dbReference type="EMBL" id="KAK9805922.1"/>
    </source>
</evidence>
<dbReference type="PROSITE" id="PS51891">
    <property type="entry name" value="CENP_V_GFA"/>
    <property type="match status" value="1"/>
</dbReference>
<dbReference type="SUPFAM" id="SSF51316">
    <property type="entry name" value="Mss4-like"/>
    <property type="match status" value="1"/>
</dbReference>
<dbReference type="Proteomes" id="UP001465755">
    <property type="component" value="Unassembled WGS sequence"/>
</dbReference>
<dbReference type="EMBL" id="JALJOQ010000040">
    <property type="protein sequence ID" value="KAK9805922.1"/>
    <property type="molecule type" value="Genomic_DNA"/>
</dbReference>
<reference evidence="6 7" key="1">
    <citation type="journal article" date="2024" name="Nat. Commun.">
        <title>Phylogenomics reveals the evolutionary origins of lichenization in chlorophyte algae.</title>
        <authorList>
            <person name="Puginier C."/>
            <person name="Libourel C."/>
            <person name="Otte J."/>
            <person name="Skaloud P."/>
            <person name="Haon M."/>
            <person name="Grisel S."/>
            <person name="Petersen M."/>
            <person name="Berrin J.G."/>
            <person name="Delaux P.M."/>
            <person name="Dal Grande F."/>
            <person name="Keller J."/>
        </authorList>
    </citation>
    <scope>NUCLEOTIDE SEQUENCE [LARGE SCALE GENOMIC DNA]</scope>
    <source>
        <strain evidence="6 7">SAG 2036</strain>
    </source>
</reference>
<dbReference type="AlphaFoldDB" id="A0AAW1PAM3"/>
<keyword evidence="3" id="KW-0862">Zinc</keyword>
<dbReference type="InterPro" id="IPR011057">
    <property type="entry name" value="Mss4-like_sf"/>
</dbReference>
<dbReference type="InterPro" id="IPR006913">
    <property type="entry name" value="CENP-V/GFA"/>
</dbReference>
<dbReference type="PANTHER" id="PTHR33337">
    <property type="entry name" value="GFA DOMAIN-CONTAINING PROTEIN"/>
    <property type="match status" value="1"/>
</dbReference>
<sequence>MATVSGGCLCRQVRYEATLPSAPTASYCHCRMCQQSMASPVGMFTGVPEGSFKWTAGTAKAYQSSTHCQRFFCPNCGSQLTFKDAGSREVDLAMVTLDDPAQITPDRHIYYESRIPWFETRDDLPRFDNAS</sequence>
<comment type="similarity">
    <text evidence="1">Belongs to the Gfa family.</text>
</comment>
<proteinExistence type="inferred from homology"/>
<evidence type="ECO:0000256" key="3">
    <source>
        <dbReference type="ARBA" id="ARBA00022833"/>
    </source>
</evidence>
<feature type="domain" description="CENP-V/GFA" evidence="5">
    <location>
        <begin position="4"/>
        <end position="118"/>
    </location>
</feature>
<evidence type="ECO:0000259" key="5">
    <source>
        <dbReference type="PROSITE" id="PS51891"/>
    </source>
</evidence>
<comment type="caution">
    <text evidence="6">The sequence shown here is derived from an EMBL/GenBank/DDBJ whole genome shotgun (WGS) entry which is preliminary data.</text>
</comment>
<organism evidence="6 7">
    <name type="scientific">Symbiochloris irregularis</name>
    <dbReference type="NCBI Taxonomy" id="706552"/>
    <lineage>
        <taxon>Eukaryota</taxon>
        <taxon>Viridiplantae</taxon>
        <taxon>Chlorophyta</taxon>
        <taxon>core chlorophytes</taxon>
        <taxon>Trebouxiophyceae</taxon>
        <taxon>Trebouxiales</taxon>
        <taxon>Trebouxiaceae</taxon>
        <taxon>Symbiochloris</taxon>
    </lineage>
</organism>
<dbReference type="GO" id="GO:0046872">
    <property type="term" value="F:metal ion binding"/>
    <property type="evidence" value="ECO:0007669"/>
    <property type="project" value="UniProtKB-KW"/>
</dbReference>
<dbReference type="Pfam" id="PF04828">
    <property type="entry name" value="GFA"/>
    <property type="match status" value="1"/>
</dbReference>
<keyword evidence="2" id="KW-0479">Metal-binding</keyword>